<dbReference type="AlphaFoldDB" id="A0AAW0CXX0"/>
<dbReference type="InterPro" id="IPR008271">
    <property type="entry name" value="Ser/Thr_kinase_AS"/>
</dbReference>
<dbReference type="GO" id="GO:0005524">
    <property type="term" value="F:ATP binding"/>
    <property type="evidence" value="ECO:0007669"/>
    <property type="project" value="InterPro"/>
</dbReference>
<dbReference type="PROSITE" id="PS00108">
    <property type="entry name" value="PROTEIN_KINASE_ST"/>
    <property type="match status" value="1"/>
</dbReference>
<protein>
    <recommendedName>
        <fullName evidence="1">Protein kinase domain-containing protein</fullName>
    </recommendedName>
</protein>
<organism evidence="2 3">
    <name type="scientific">Paramarasmius palmivorus</name>
    <dbReference type="NCBI Taxonomy" id="297713"/>
    <lineage>
        <taxon>Eukaryota</taxon>
        <taxon>Fungi</taxon>
        <taxon>Dikarya</taxon>
        <taxon>Basidiomycota</taxon>
        <taxon>Agaricomycotina</taxon>
        <taxon>Agaricomycetes</taxon>
        <taxon>Agaricomycetidae</taxon>
        <taxon>Agaricales</taxon>
        <taxon>Marasmiineae</taxon>
        <taxon>Marasmiaceae</taxon>
        <taxon>Paramarasmius</taxon>
    </lineage>
</organism>
<gene>
    <name evidence="2" type="ORF">VNI00_008524</name>
</gene>
<dbReference type="GO" id="GO:0005634">
    <property type="term" value="C:nucleus"/>
    <property type="evidence" value="ECO:0007669"/>
    <property type="project" value="TreeGrafter"/>
</dbReference>
<evidence type="ECO:0000313" key="3">
    <source>
        <dbReference type="Proteomes" id="UP001383192"/>
    </source>
</evidence>
<evidence type="ECO:0000259" key="1">
    <source>
        <dbReference type="PROSITE" id="PS50011"/>
    </source>
</evidence>
<dbReference type="Proteomes" id="UP001383192">
    <property type="component" value="Unassembled WGS sequence"/>
</dbReference>
<dbReference type="PROSITE" id="PS50011">
    <property type="entry name" value="PROTEIN_KINASE_DOM"/>
    <property type="match status" value="1"/>
</dbReference>
<dbReference type="Gene3D" id="1.10.510.10">
    <property type="entry name" value="Transferase(Phosphotransferase) domain 1"/>
    <property type="match status" value="1"/>
</dbReference>
<reference evidence="2 3" key="1">
    <citation type="submission" date="2024-01" db="EMBL/GenBank/DDBJ databases">
        <title>A draft genome for a cacao thread blight-causing isolate of Paramarasmius palmivorus.</title>
        <authorList>
            <person name="Baruah I.K."/>
            <person name="Bukari Y."/>
            <person name="Amoako-Attah I."/>
            <person name="Meinhardt L.W."/>
            <person name="Bailey B.A."/>
            <person name="Cohen S.P."/>
        </authorList>
    </citation>
    <scope>NUCLEOTIDE SEQUENCE [LARGE SCALE GENOMIC DNA]</scope>
    <source>
        <strain evidence="2 3">GH-12</strain>
    </source>
</reference>
<keyword evidence="3" id="KW-1185">Reference proteome</keyword>
<dbReference type="EMBL" id="JAYKXP010000029">
    <property type="protein sequence ID" value="KAK7043170.1"/>
    <property type="molecule type" value="Genomic_DNA"/>
</dbReference>
<dbReference type="SUPFAM" id="SSF56112">
    <property type="entry name" value="Protein kinase-like (PK-like)"/>
    <property type="match status" value="1"/>
</dbReference>
<feature type="domain" description="Protein kinase" evidence="1">
    <location>
        <begin position="1"/>
        <end position="372"/>
    </location>
</feature>
<dbReference type="GO" id="GO:0044773">
    <property type="term" value="P:mitotic DNA damage checkpoint signaling"/>
    <property type="evidence" value="ECO:0007669"/>
    <property type="project" value="TreeGrafter"/>
</dbReference>
<sequence>MANEAASHSSPSFRVGGLAPSELFWRDHQKWLEERGYMLRPRYHPGWTPSWTGTNKRPHDCEDGPLPYKQMDARRISDDTIVILKRVSARESSDIELKMAPLFSTEPYASDARNHCIPIYETLEIPNTREQVILVMPCLRSWEHLPFDTIGEVVEFCRQTFEGLQFMHEHHIAHNDVKFNNILMDSRPLYDQPMHPVKSDRTYDWKRRVKPKGRTRRPVQYYYIDFDLCEQYNPAVGKAQKVPGYGGDRALPEFKHSDRLCDPFAVDVYRLGNIIRSRIVGGSYDSKLPRNPAFAFMQPLLDDMTQENSEKRPNMDQVVKRFTDIVASLNQWKLRSPAQQNRSFTSWVVNRPLHWSRQFYYLMTRVPAIPTP</sequence>
<accession>A0AAW0CXX0</accession>
<dbReference type="InterPro" id="IPR011009">
    <property type="entry name" value="Kinase-like_dom_sf"/>
</dbReference>
<dbReference type="SMART" id="SM00220">
    <property type="entry name" value="S_TKc"/>
    <property type="match status" value="1"/>
</dbReference>
<dbReference type="PANTHER" id="PTHR44167">
    <property type="entry name" value="OVARIAN-SPECIFIC SERINE/THREONINE-PROTEIN KINASE LOK-RELATED"/>
    <property type="match status" value="1"/>
</dbReference>
<name>A0AAW0CXX0_9AGAR</name>
<proteinExistence type="predicted"/>
<dbReference type="InterPro" id="IPR000719">
    <property type="entry name" value="Prot_kinase_dom"/>
</dbReference>
<dbReference type="PANTHER" id="PTHR44167:SF24">
    <property type="entry name" value="SERINE_THREONINE-PROTEIN KINASE CHK2"/>
    <property type="match status" value="1"/>
</dbReference>
<dbReference type="GO" id="GO:0004674">
    <property type="term" value="F:protein serine/threonine kinase activity"/>
    <property type="evidence" value="ECO:0007669"/>
    <property type="project" value="TreeGrafter"/>
</dbReference>
<evidence type="ECO:0000313" key="2">
    <source>
        <dbReference type="EMBL" id="KAK7043170.1"/>
    </source>
</evidence>
<comment type="caution">
    <text evidence="2">The sequence shown here is derived from an EMBL/GenBank/DDBJ whole genome shotgun (WGS) entry which is preliminary data.</text>
</comment>
<dbReference type="Pfam" id="PF00069">
    <property type="entry name" value="Pkinase"/>
    <property type="match status" value="1"/>
</dbReference>